<accession>A0A7W9ARD9</accession>
<name>A0A7W9ARD9_9SPHN</name>
<dbReference type="AlphaFoldDB" id="A0A7W9ARD9"/>
<dbReference type="RefSeq" id="WP_184028855.1">
    <property type="nucleotide sequence ID" value="NZ_JACIJJ010000003.1"/>
</dbReference>
<dbReference type="Proteomes" id="UP000557739">
    <property type="component" value="Unassembled WGS sequence"/>
</dbReference>
<evidence type="ECO:0000313" key="2">
    <source>
        <dbReference type="Proteomes" id="UP000557739"/>
    </source>
</evidence>
<comment type="caution">
    <text evidence="1">The sequence shown here is derived from an EMBL/GenBank/DDBJ whole genome shotgun (WGS) entry which is preliminary data.</text>
</comment>
<dbReference type="EMBL" id="JACIJJ010000003">
    <property type="protein sequence ID" value="MBB5699173.1"/>
    <property type="molecule type" value="Genomic_DNA"/>
</dbReference>
<reference evidence="1 2" key="1">
    <citation type="submission" date="2020-08" db="EMBL/GenBank/DDBJ databases">
        <title>Genomic Encyclopedia of Type Strains, Phase IV (KMG-IV): sequencing the most valuable type-strain genomes for metagenomic binning, comparative biology and taxonomic classification.</title>
        <authorList>
            <person name="Goeker M."/>
        </authorList>
    </citation>
    <scope>NUCLEOTIDE SEQUENCE [LARGE SCALE GENOMIC DNA]</scope>
    <source>
        <strain evidence="1 2">DSM 27244</strain>
    </source>
</reference>
<evidence type="ECO:0000313" key="1">
    <source>
        <dbReference type="EMBL" id="MBB5699173.1"/>
    </source>
</evidence>
<keyword evidence="2" id="KW-1185">Reference proteome</keyword>
<gene>
    <name evidence="1" type="ORF">FHR19_002528</name>
</gene>
<proteinExistence type="predicted"/>
<protein>
    <submittedName>
        <fullName evidence="1">Uncharacterized protein</fullName>
    </submittedName>
</protein>
<sequence>MGVKVVESVWLPGAAVVPQERGPDVLLPIDGADWSDQAGYNRGFFSAFRIRPGRDMWFHFPIPTSVHHNGEPLACSGVSLLWEVLKGASIHWTVLQHGGMERMPLTPPDTQPPSVAVPFDPPEQWREYYPSSARRLTTIALPRPLTLRFGLQLSIGVRSGEAGGTVRFYGAGADFIAAA</sequence>
<organism evidence="1 2">
    <name type="scientific">Sphingomonas yantingensis</name>
    <dbReference type="NCBI Taxonomy" id="1241761"/>
    <lineage>
        <taxon>Bacteria</taxon>
        <taxon>Pseudomonadati</taxon>
        <taxon>Pseudomonadota</taxon>
        <taxon>Alphaproteobacteria</taxon>
        <taxon>Sphingomonadales</taxon>
        <taxon>Sphingomonadaceae</taxon>
        <taxon>Sphingomonas</taxon>
    </lineage>
</organism>